<feature type="compositionally biased region" description="Polar residues" evidence="1">
    <location>
        <begin position="1"/>
        <end position="10"/>
    </location>
</feature>
<protein>
    <submittedName>
        <fullName evidence="2">Uncharacterized protein</fullName>
    </submittedName>
</protein>
<reference evidence="2 3" key="1">
    <citation type="submission" date="2019-06" db="EMBL/GenBank/DDBJ databases">
        <title>Genome of Methylobacterium sp. 17Sr1-39.</title>
        <authorList>
            <person name="Seo T."/>
        </authorList>
    </citation>
    <scope>NUCLEOTIDE SEQUENCE [LARGE SCALE GENOMIC DNA]</scope>
    <source>
        <strain evidence="2 3">17Sr1-39</strain>
    </source>
</reference>
<name>A0A5C4LE70_9HYPH</name>
<feature type="compositionally biased region" description="Polar residues" evidence="1">
    <location>
        <begin position="150"/>
        <end position="163"/>
    </location>
</feature>
<accession>A0A5C4LE70</accession>
<evidence type="ECO:0000256" key="1">
    <source>
        <dbReference type="SAM" id="MobiDB-lite"/>
    </source>
</evidence>
<evidence type="ECO:0000313" key="2">
    <source>
        <dbReference type="EMBL" id="TNC10846.1"/>
    </source>
</evidence>
<organism evidence="2 3">
    <name type="scientific">Methylobacterium terricola</name>
    <dbReference type="NCBI Taxonomy" id="2583531"/>
    <lineage>
        <taxon>Bacteria</taxon>
        <taxon>Pseudomonadati</taxon>
        <taxon>Pseudomonadota</taxon>
        <taxon>Alphaproteobacteria</taxon>
        <taxon>Hyphomicrobiales</taxon>
        <taxon>Methylobacteriaceae</taxon>
        <taxon>Methylobacterium</taxon>
    </lineage>
</organism>
<dbReference type="AlphaFoldDB" id="A0A5C4LE70"/>
<dbReference type="RefSeq" id="WP_139037915.1">
    <property type="nucleotide sequence ID" value="NZ_VDDA01000011.1"/>
</dbReference>
<proteinExistence type="predicted"/>
<feature type="region of interest" description="Disordered" evidence="1">
    <location>
        <begin position="93"/>
        <end position="172"/>
    </location>
</feature>
<comment type="caution">
    <text evidence="2">The sequence shown here is derived from an EMBL/GenBank/DDBJ whole genome shotgun (WGS) entry which is preliminary data.</text>
</comment>
<dbReference type="EMBL" id="VDDA01000011">
    <property type="protein sequence ID" value="TNC10846.1"/>
    <property type="molecule type" value="Genomic_DNA"/>
</dbReference>
<sequence>MQPPVFNSSPIGGGALSPMQPVQQQMTQQGLMQPAQRQQPQPLMPSLPMNVQHPVANPASAPKPPGQQPQANPMQGLTQLAQGLTKGVQGLQKANGVFGPSQGQTASATPPSPFSQGLGQGQPQNLPQPGLTPGSGMDNGLHRPMVAPQGNPSLGDSATSFAQPAQPAMTGTMVDPSSMGGLNAFANPMGSMSTFGFGSGNFGDIGQAGLLAPTMPAAPDMGFSGGFDFGGFGGFGLL</sequence>
<feature type="region of interest" description="Disordered" evidence="1">
    <location>
        <begin position="1"/>
        <end position="73"/>
    </location>
</feature>
<dbReference type="Proteomes" id="UP000305267">
    <property type="component" value="Unassembled WGS sequence"/>
</dbReference>
<feature type="compositionally biased region" description="Low complexity" evidence="1">
    <location>
        <begin position="18"/>
        <end position="49"/>
    </location>
</feature>
<evidence type="ECO:0000313" key="3">
    <source>
        <dbReference type="Proteomes" id="UP000305267"/>
    </source>
</evidence>
<feature type="compositionally biased region" description="Low complexity" evidence="1">
    <location>
        <begin position="121"/>
        <end position="134"/>
    </location>
</feature>
<gene>
    <name evidence="2" type="ORF">FF100_22100</name>
</gene>
<keyword evidence="3" id="KW-1185">Reference proteome</keyword>